<keyword evidence="4" id="KW-1185">Reference proteome</keyword>
<dbReference type="Gene3D" id="3.30.559.10">
    <property type="entry name" value="Chloramphenicol acetyltransferase-like domain"/>
    <property type="match status" value="2"/>
</dbReference>
<dbReference type="PANTHER" id="PTHR31896:SF13">
    <property type="entry name" value="TRICHOTHECENE 3-O-ACETYLTRANSFERASE"/>
    <property type="match status" value="1"/>
</dbReference>
<dbReference type="Proteomes" id="UP000070054">
    <property type="component" value="Unassembled WGS sequence"/>
</dbReference>
<organism evidence="3 4">
    <name type="scientific">Colletotrichum nymphaeae SA-01</name>
    <dbReference type="NCBI Taxonomy" id="1460502"/>
    <lineage>
        <taxon>Eukaryota</taxon>
        <taxon>Fungi</taxon>
        <taxon>Dikarya</taxon>
        <taxon>Ascomycota</taxon>
        <taxon>Pezizomycotina</taxon>
        <taxon>Sordariomycetes</taxon>
        <taxon>Hypocreomycetidae</taxon>
        <taxon>Glomerellales</taxon>
        <taxon>Glomerellaceae</taxon>
        <taxon>Colletotrichum</taxon>
        <taxon>Colletotrichum acutatum species complex</taxon>
    </lineage>
</organism>
<dbReference type="PANTHER" id="PTHR31896">
    <property type="entry name" value="FAMILY REGULATORY PROTEIN, PUTATIVE (AFU_ORTHOLOGUE AFUA_3G14730)-RELATED"/>
    <property type="match status" value="1"/>
</dbReference>
<feature type="region of interest" description="Disordered" evidence="2">
    <location>
        <begin position="151"/>
        <end position="179"/>
    </location>
</feature>
<evidence type="ECO:0000313" key="3">
    <source>
        <dbReference type="EMBL" id="KXH60561.1"/>
    </source>
</evidence>
<reference evidence="3 4" key="1">
    <citation type="submission" date="2014-02" db="EMBL/GenBank/DDBJ databases">
        <title>The genome sequence of Colletotrichum nymphaeae SA-01.</title>
        <authorList>
            <person name="Baroncelli R."/>
            <person name="Thon M.R."/>
        </authorList>
    </citation>
    <scope>NUCLEOTIDE SEQUENCE [LARGE SCALE GENOMIC DNA]</scope>
    <source>
        <strain evidence="3 4">SA-01</strain>
    </source>
</reference>
<keyword evidence="1" id="KW-0808">Transferase</keyword>
<evidence type="ECO:0008006" key="5">
    <source>
        <dbReference type="Google" id="ProtNLM"/>
    </source>
</evidence>
<name>A0A135UJI3_9PEZI</name>
<dbReference type="AlphaFoldDB" id="A0A135UJI3"/>
<dbReference type="InterPro" id="IPR023213">
    <property type="entry name" value="CAT-like_dom_sf"/>
</dbReference>
<protein>
    <recommendedName>
        <fullName evidence="5">Transferase</fullName>
    </recommendedName>
</protein>
<feature type="compositionally biased region" description="Basic and acidic residues" evidence="2">
    <location>
        <begin position="155"/>
        <end position="179"/>
    </location>
</feature>
<proteinExistence type="predicted"/>
<sequence>MLSFQFLYRLVPTMGTFTSLLRGRVEFESGCQQQQQHHHQQEKNKKKTTPKVDVYNLHPAGWESDSEDEYHRLCTLDYCSGTIYCAYALFFKLEPGADKRRIVEVLKQGLEITLSQCRRLCGTLREDPDGGSGLCFHKRREDTVEFHVQWLDGSNKSHNDDGEDGAADREDGGDEKYPSYADFERQHFSTRAFGPDLNLWCVPPMTPAEKPANRPENNPKAASFKASFIPGDGLVLMMMHHHLANDVNGWAGEMRQLAQNCAAIWAASASGADADADVAAAGGGSGGNFGCGGDATSTAAAAAAPPELPPWDPACLDLSRVTVADPPADQLVDGPPRPSRHPEQRAASRLLFHIPRSKLLELKRLATPAPAADGSASSDSGCGSSDHWISSYDALNAYLWRVLLKHKARLHKSDPEALVEWVEAVDVRRRLCDASGKPMPARTQGNVIAVAIASRSTHVVPQFTIRDVVEDAPFTKLAWYIRQLTNSITPPTIDAMLSGIARVRNKLTLYAGSDVFPPTTLLVTDWRDADPYTADFGFGRPSGFRCPWDSVTGGLVVVYPPRPARMSPGGDDEGNEISLAVEKELVWDLLADPEWNRVFEFRGVEVEDE</sequence>
<evidence type="ECO:0000313" key="4">
    <source>
        <dbReference type="Proteomes" id="UP000070054"/>
    </source>
</evidence>
<gene>
    <name evidence="3" type="ORF">CNYM01_00038</name>
</gene>
<dbReference type="Pfam" id="PF02458">
    <property type="entry name" value="Transferase"/>
    <property type="match status" value="1"/>
</dbReference>
<dbReference type="GO" id="GO:0016740">
    <property type="term" value="F:transferase activity"/>
    <property type="evidence" value="ECO:0007669"/>
    <property type="project" value="UniProtKB-KW"/>
</dbReference>
<dbReference type="InterPro" id="IPR051283">
    <property type="entry name" value="Sec_Metabolite_Acyltrans"/>
</dbReference>
<dbReference type="EMBL" id="JEMN01000491">
    <property type="protein sequence ID" value="KXH60561.1"/>
    <property type="molecule type" value="Genomic_DNA"/>
</dbReference>
<accession>A0A135UJI3</accession>
<evidence type="ECO:0000256" key="2">
    <source>
        <dbReference type="SAM" id="MobiDB-lite"/>
    </source>
</evidence>
<comment type="caution">
    <text evidence="3">The sequence shown here is derived from an EMBL/GenBank/DDBJ whole genome shotgun (WGS) entry which is preliminary data.</text>
</comment>
<dbReference type="OrthoDB" id="671439at2759"/>
<evidence type="ECO:0000256" key="1">
    <source>
        <dbReference type="ARBA" id="ARBA00022679"/>
    </source>
</evidence>